<dbReference type="PANTHER" id="PTHR39217:SF1">
    <property type="entry name" value="GLUTATHIONE SYNTHETASE"/>
    <property type="match status" value="1"/>
</dbReference>
<dbReference type="PANTHER" id="PTHR39217">
    <property type="match status" value="1"/>
</dbReference>
<keyword evidence="2" id="KW-1185">Reference proteome</keyword>
<reference evidence="2" key="1">
    <citation type="journal article" date="2019" name="Int. J. Syst. Evol. Microbiol.">
        <title>The Global Catalogue of Microorganisms (GCM) 10K type strain sequencing project: providing services to taxonomists for standard genome sequencing and annotation.</title>
        <authorList>
            <consortium name="The Broad Institute Genomics Platform"/>
            <consortium name="The Broad Institute Genome Sequencing Center for Infectious Disease"/>
            <person name="Wu L."/>
            <person name="Ma J."/>
        </authorList>
    </citation>
    <scope>NUCLEOTIDE SEQUENCE [LARGE SCALE GENOMIC DNA]</scope>
    <source>
        <strain evidence="2">JCM 14309</strain>
    </source>
</reference>
<protein>
    <recommendedName>
        <fullName evidence="3">ATP-grasp domain-containing protein</fullName>
    </recommendedName>
</protein>
<name>A0ABP6LQJ2_9MICC</name>
<comment type="caution">
    <text evidence="1">The sequence shown here is derived from an EMBL/GenBank/DDBJ whole genome shotgun (WGS) entry which is preliminary data.</text>
</comment>
<dbReference type="SUPFAM" id="SSF56059">
    <property type="entry name" value="Glutathione synthetase ATP-binding domain-like"/>
    <property type="match status" value="1"/>
</dbReference>
<dbReference type="InterPro" id="IPR053191">
    <property type="entry name" value="DcsG_Biosynth_Enzyme"/>
</dbReference>
<dbReference type="EMBL" id="BAAAVT010000003">
    <property type="protein sequence ID" value="GAA3055081.1"/>
    <property type="molecule type" value="Genomic_DNA"/>
</dbReference>
<organism evidence="1 2">
    <name type="scientific">Nesterenkonia aethiopica</name>
    <dbReference type="NCBI Taxonomy" id="269144"/>
    <lineage>
        <taxon>Bacteria</taxon>
        <taxon>Bacillati</taxon>
        <taxon>Actinomycetota</taxon>
        <taxon>Actinomycetes</taxon>
        <taxon>Micrococcales</taxon>
        <taxon>Micrococcaceae</taxon>
        <taxon>Nesterenkonia</taxon>
    </lineage>
</organism>
<evidence type="ECO:0000313" key="1">
    <source>
        <dbReference type="EMBL" id="GAA3055081.1"/>
    </source>
</evidence>
<proteinExistence type="predicted"/>
<evidence type="ECO:0008006" key="3">
    <source>
        <dbReference type="Google" id="ProtNLM"/>
    </source>
</evidence>
<sequence>MSAHVGVVVTDQYLPGVQDPDTEVLLPALRAAGLRATPVVWHAHTPGEGDYDLLVLRSPWDYPWREDEIRAWLHETHRHVPMLNTPALVDWNLDKVYLRDLESHGVATVPTRWADTAEQLNAALAAHDDDWIVLKPTVSAGALHTGLLQASSDDARRLGEQILAAGRTVMIQPEVPELSAGAEKALYFIDGQHTHTISKGAILARGGGLAGGEYSEDPQPVEATAAEASFAHQVMAAIDAASPAESPLYARVDLVTSAQHGIVLLEAELFEPVLNLHKVPEAATALAAAISRRMARVSDGASSLPRR</sequence>
<evidence type="ECO:0000313" key="2">
    <source>
        <dbReference type="Proteomes" id="UP001500236"/>
    </source>
</evidence>
<dbReference type="RefSeq" id="WP_344684960.1">
    <property type="nucleotide sequence ID" value="NZ_BAAAVT010000003.1"/>
</dbReference>
<gene>
    <name evidence="1" type="ORF">GCM10010529_06430</name>
</gene>
<dbReference type="Proteomes" id="UP001500236">
    <property type="component" value="Unassembled WGS sequence"/>
</dbReference>
<accession>A0ABP6LQJ2</accession>